<feature type="region of interest" description="Disordered" evidence="1">
    <location>
        <begin position="75"/>
        <end position="135"/>
    </location>
</feature>
<feature type="non-terminal residue" evidence="2">
    <location>
        <position position="1"/>
    </location>
</feature>
<feature type="region of interest" description="Disordered" evidence="1">
    <location>
        <begin position="1"/>
        <end position="45"/>
    </location>
</feature>
<evidence type="ECO:0000313" key="2">
    <source>
        <dbReference type="EMBL" id="KIU01596.1"/>
    </source>
</evidence>
<name>A0AA40JQ40_STAAU</name>
<dbReference type="EMBL" id="JXIG01000180">
    <property type="protein sequence ID" value="KIU01596.1"/>
    <property type="molecule type" value="Genomic_DNA"/>
</dbReference>
<dbReference type="Proteomes" id="UP000032274">
    <property type="component" value="Unassembled WGS sequence"/>
</dbReference>
<protein>
    <submittedName>
        <fullName evidence="2">Uncharacterized protein</fullName>
    </submittedName>
</protein>
<accession>A0AA40JQ40</accession>
<feature type="non-terminal residue" evidence="2">
    <location>
        <position position="135"/>
    </location>
</feature>
<dbReference type="AlphaFoldDB" id="A0AA40JQ40"/>
<sequence length="135" mass="14283">RLASSGGARCAGQQADRAAPDGNSDPAVPQPGQAGRDARPLPASRTQAFRRLRARRRDCLPRPWLTLRCGWTRRRGGWGRRDATGRRAGATGRGARGARLELPGGGAAAFPAPARPARRSDARSFPLGLGIQPDA</sequence>
<comment type="caution">
    <text evidence="2">The sequence shown here is derived from an EMBL/GenBank/DDBJ whole genome shotgun (WGS) entry which is preliminary data.</text>
</comment>
<evidence type="ECO:0000313" key="3">
    <source>
        <dbReference type="Proteomes" id="UP000032274"/>
    </source>
</evidence>
<organism evidence="2 3">
    <name type="scientific">Staphylococcus aureus</name>
    <dbReference type="NCBI Taxonomy" id="1280"/>
    <lineage>
        <taxon>Bacteria</taxon>
        <taxon>Bacillati</taxon>
        <taxon>Bacillota</taxon>
        <taxon>Bacilli</taxon>
        <taxon>Bacillales</taxon>
        <taxon>Staphylococcaceae</taxon>
        <taxon>Staphylococcus</taxon>
    </lineage>
</organism>
<gene>
    <name evidence="2" type="ORF">QU38_00820</name>
</gene>
<evidence type="ECO:0000256" key="1">
    <source>
        <dbReference type="SAM" id="MobiDB-lite"/>
    </source>
</evidence>
<reference evidence="2 3" key="1">
    <citation type="submission" date="2015-01" db="EMBL/GenBank/DDBJ databases">
        <title>Characterization of Swiss Staphylococcus aureus strains involved in food poisoning.</title>
        <authorList>
            <person name="Crovadore J."/>
            <person name="Chablais R."/>
            <person name="Tonacini J."/>
            <person name="Schnyder B."/>
            <person name="Lefort F."/>
        </authorList>
    </citation>
    <scope>NUCLEOTIDE SEQUENCE [LARGE SCALE GENOMIC DNA]</scope>
    <source>
        <strain evidence="2 3">SA-120</strain>
    </source>
</reference>
<proteinExistence type="predicted"/>